<accession>A0ABT3I3M0</accession>
<keyword evidence="2" id="KW-1185">Reference proteome</keyword>
<evidence type="ECO:0008006" key="3">
    <source>
        <dbReference type="Google" id="ProtNLM"/>
    </source>
</evidence>
<dbReference type="Proteomes" id="UP001163731">
    <property type="component" value="Unassembled WGS sequence"/>
</dbReference>
<dbReference type="EMBL" id="JAPDHW010000024">
    <property type="protein sequence ID" value="MCW3170665.1"/>
    <property type="molecule type" value="Genomic_DNA"/>
</dbReference>
<evidence type="ECO:0000313" key="1">
    <source>
        <dbReference type="EMBL" id="MCW3170665.1"/>
    </source>
</evidence>
<protein>
    <recommendedName>
        <fullName evidence="3">RiboL-PSP-HEPN domain-containing protein</fullName>
    </recommendedName>
</protein>
<evidence type="ECO:0000313" key="2">
    <source>
        <dbReference type="Proteomes" id="UP001163731"/>
    </source>
</evidence>
<organism evidence="1 2">
    <name type="scientific">Chryseobacterium kimseyorum</name>
    <dbReference type="NCBI Taxonomy" id="2984028"/>
    <lineage>
        <taxon>Bacteria</taxon>
        <taxon>Pseudomonadati</taxon>
        <taxon>Bacteroidota</taxon>
        <taxon>Flavobacteriia</taxon>
        <taxon>Flavobacteriales</taxon>
        <taxon>Weeksellaceae</taxon>
        <taxon>Chryseobacterium group</taxon>
        <taxon>Chryseobacterium</taxon>
    </lineage>
</organism>
<dbReference type="RefSeq" id="WP_264751799.1">
    <property type="nucleotide sequence ID" value="NZ_JAPDHW010000024.1"/>
</dbReference>
<reference evidence="1" key="1">
    <citation type="submission" date="2022-10" db="EMBL/GenBank/DDBJ databases">
        <title>Chryseobacterium babae sp. nov. isolated from the gut of the beetle Oryctes rhinoceros, and Chryseobacterium kimseyorum sp. nov., isolated from a stick insect rearing cage.</title>
        <authorList>
            <person name="Shelomi M."/>
            <person name="Han C.-J."/>
            <person name="Chen W.-M."/>
            <person name="Chen H.-K."/>
            <person name="Liaw S.-J."/>
            <person name="Muhle E."/>
            <person name="Clermont D."/>
        </authorList>
    </citation>
    <scope>NUCLEOTIDE SEQUENCE</scope>
    <source>
        <strain evidence="1">09-1422</strain>
    </source>
</reference>
<gene>
    <name evidence="1" type="ORF">OMO38_19215</name>
</gene>
<sequence length="179" mass="21230">MNVFNNEIEIFKTEIHNIYKAYRFSHFGLYNLRSVFNDYKKKNKIENFKIVDQECNIEIKFSELDMEEAKEHGFYQMIMAGNTIVMIYNLWEDNYRTIFAKCLGYTNKTDLKNNLFGDLGKIRNAIVHNHYKRTSDIDKLEILGFLFPNDRFILDSFAVHDIYVNALKALELMKQPSAN</sequence>
<proteinExistence type="predicted"/>
<comment type="caution">
    <text evidence="1">The sequence shown here is derived from an EMBL/GenBank/DDBJ whole genome shotgun (WGS) entry which is preliminary data.</text>
</comment>
<name>A0ABT3I3M0_9FLAO</name>